<dbReference type="Proteomes" id="UP000009309">
    <property type="component" value="Unassembled WGS sequence"/>
</dbReference>
<feature type="chain" id="PRO_5003659633" evidence="2">
    <location>
        <begin position="19"/>
        <end position="56"/>
    </location>
</feature>
<evidence type="ECO:0000313" key="3">
    <source>
        <dbReference type="EMBL" id="CCH54077.1"/>
    </source>
</evidence>
<feature type="signal peptide" evidence="2">
    <location>
        <begin position="1"/>
        <end position="18"/>
    </location>
</feature>
<comment type="caution">
    <text evidence="3">The sequence shown here is derived from an EMBL/GenBank/DDBJ whole genome shotgun (WGS) entry which is preliminary data.</text>
</comment>
<dbReference type="AlphaFoldDB" id="I2GJK2"/>
<sequence>MKIFLPLILLITITVAGAQSDTATTLTHNETAPWLPAVLIVVAVVLIYGLVRRGRR</sequence>
<gene>
    <name evidence="3" type="ORF">BN8_03219</name>
</gene>
<evidence type="ECO:0000313" key="4">
    <source>
        <dbReference type="Proteomes" id="UP000009309"/>
    </source>
</evidence>
<feature type="transmembrane region" description="Helical" evidence="1">
    <location>
        <begin position="34"/>
        <end position="51"/>
    </location>
</feature>
<accession>I2GJK2</accession>
<evidence type="ECO:0000256" key="1">
    <source>
        <dbReference type="SAM" id="Phobius"/>
    </source>
</evidence>
<dbReference type="RefSeq" id="WP_009282657.1">
    <property type="nucleotide sequence ID" value="NZ_CAIT01000006.1"/>
</dbReference>
<organism evidence="3 4">
    <name type="scientific">Fibrisoma limi BUZ 3</name>
    <dbReference type="NCBI Taxonomy" id="1185876"/>
    <lineage>
        <taxon>Bacteria</taxon>
        <taxon>Pseudomonadati</taxon>
        <taxon>Bacteroidota</taxon>
        <taxon>Cytophagia</taxon>
        <taxon>Cytophagales</taxon>
        <taxon>Spirosomataceae</taxon>
        <taxon>Fibrisoma</taxon>
    </lineage>
</organism>
<evidence type="ECO:0000256" key="2">
    <source>
        <dbReference type="SAM" id="SignalP"/>
    </source>
</evidence>
<reference evidence="3 4" key="1">
    <citation type="journal article" date="2012" name="J. Bacteriol.">
        <title>Genome Sequence of the Filamentous Bacterium Fibrisoma limi BUZ 3T.</title>
        <authorList>
            <person name="Filippini M."/>
            <person name="Qi W."/>
            <person name="Jaenicke S."/>
            <person name="Goesmann A."/>
            <person name="Smits T.H."/>
            <person name="Bagheri H.C."/>
        </authorList>
    </citation>
    <scope>NUCLEOTIDE SEQUENCE [LARGE SCALE GENOMIC DNA]</scope>
    <source>
        <strain evidence="4">BUZ 3T</strain>
    </source>
</reference>
<dbReference type="EMBL" id="CAIT01000006">
    <property type="protein sequence ID" value="CCH54077.1"/>
    <property type="molecule type" value="Genomic_DNA"/>
</dbReference>
<name>I2GJK2_9BACT</name>
<keyword evidence="1" id="KW-1133">Transmembrane helix</keyword>
<keyword evidence="4" id="KW-1185">Reference proteome</keyword>
<keyword evidence="1" id="KW-0812">Transmembrane</keyword>
<keyword evidence="1" id="KW-0472">Membrane</keyword>
<protein>
    <submittedName>
        <fullName evidence="3">Uncharacterized protein</fullName>
    </submittedName>
</protein>
<keyword evidence="2" id="KW-0732">Signal</keyword>
<proteinExistence type="predicted"/>
<dbReference type="STRING" id="1185876.BN8_03219"/>